<evidence type="ECO:0000313" key="2">
    <source>
        <dbReference type="EMBL" id="WUV42832.1"/>
    </source>
</evidence>
<dbReference type="RefSeq" id="WP_329405450.1">
    <property type="nucleotide sequence ID" value="NZ_CP109441.1"/>
</dbReference>
<reference evidence="2" key="1">
    <citation type="submission" date="2022-10" db="EMBL/GenBank/DDBJ databases">
        <title>The complete genomes of actinobacterial strains from the NBC collection.</title>
        <authorList>
            <person name="Joergensen T.S."/>
            <person name="Alvarez Arevalo M."/>
            <person name="Sterndorff E.B."/>
            <person name="Faurdal D."/>
            <person name="Vuksanovic O."/>
            <person name="Mourched A.-S."/>
            <person name="Charusanti P."/>
            <person name="Shaw S."/>
            <person name="Blin K."/>
            <person name="Weber T."/>
        </authorList>
    </citation>
    <scope>NUCLEOTIDE SEQUENCE</scope>
    <source>
        <strain evidence="2">NBC_01482</strain>
    </source>
</reference>
<dbReference type="Proteomes" id="UP001432062">
    <property type="component" value="Chromosome"/>
</dbReference>
<name>A0ABZ1YLM9_9NOCA</name>
<organism evidence="2 3">
    <name type="scientific">Nocardia vinacea</name>
    <dbReference type="NCBI Taxonomy" id="96468"/>
    <lineage>
        <taxon>Bacteria</taxon>
        <taxon>Bacillati</taxon>
        <taxon>Actinomycetota</taxon>
        <taxon>Actinomycetes</taxon>
        <taxon>Mycobacteriales</taxon>
        <taxon>Nocardiaceae</taxon>
        <taxon>Nocardia</taxon>
    </lineage>
</organism>
<feature type="region of interest" description="Disordered" evidence="1">
    <location>
        <begin position="142"/>
        <end position="162"/>
    </location>
</feature>
<dbReference type="EMBL" id="CP109441">
    <property type="protein sequence ID" value="WUV42832.1"/>
    <property type="molecule type" value="Genomic_DNA"/>
</dbReference>
<keyword evidence="3" id="KW-1185">Reference proteome</keyword>
<accession>A0ABZ1YLM9</accession>
<evidence type="ECO:0000256" key="1">
    <source>
        <dbReference type="SAM" id="MobiDB-lite"/>
    </source>
</evidence>
<sequence>MKRPRVIKNCIASEHQQANEQIIEFSHPNGGGLIAIRALEDGEIWVEVYSLDGPVRVNAPRESLVLGPPAHVVVQEGGASNEFYAHAFDTVVDANRYRVNAAKNGAYLTTEPVEMPDATDFDALAELLAKIGDIGMPDVPDDEVDETDQNPNALGAGFVGAI</sequence>
<gene>
    <name evidence="2" type="ORF">OG563_26680</name>
</gene>
<evidence type="ECO:0000313" key="3">
    <source>
        <dbReference type="Proteomes" id="UP001432062"/>
    </source>
</evidence>
<proteinExistence type="predicted"/>
<protein>
    <submittedName>
        <fullName evidence="2">Uncharacterized protein</fullName>
    </submittedName>
</protein>